<gene>
    <name evidence="4" type="ORF">GCM10010831_20800</name>
</gene>
<dbReference type="InterPro" id="IPR019734">
    <property type="entry name" value="TPR_rpt"/>
</dbReference>
<evidence type="ECO:0000313" key="4">
    <source>
        <dbReference type="EMBL" id="GGE19507.1"/>
    </source>
</evidence>
<evidence type="ECO:0000256" key="3">
    <source>
        <dbReference type="SAM" id="Phobius"/>
    </source>
</evidence>
<dbReference type="AlphaFoldDB" id="A0A917A031"/>
<accession>A0A917A031</accession>
<evidence type="ECO:0000313" key="5">
    <source>
        <dbReference type="Proteomes" id="UP000599688"/>
    </source>
</evidence>
<comment type="caution">
    <text evidence="4">The sequence shown here is derived from an EMBL/GenBank/DDBJ whole genome shotgun (WGS) entry which is preliminary data.</text>
</comment>
<evidence type="ECO:0008006" key="6">
    <source>
        <dbReference type="Google" id="ProtNLM"/>
    </source>
</evidence>
<keyword evidence="3" id="KW-0812">Transmembrane</keyword>
<keyword evidence="1" id="KW-0802">TPR repeat</keyword>
<dbReference type="PROSITE" id="PS50005">
    <property type="entry name" value="TPR"/>
    <property type="match status" value="1"/>
</dbReference>
<protein>
    <recommendedName>
        <fullName evidence="6">Tetratricopeptide repeat-containing protein</fullName>
    </recommendedName>
</protein>
<organism evidence="4 5">
    <name type="scientific">Psychroflexus salis</name>
    <dbReference type="NCBI Taxonomy" id="1526574"/>
    <lineage>
        <taxon>Bacteria</taxon>
        <taxon>Pseudomonadati</taxon>
        <taxon>Bacteroidota</taxon>
        <taxon>Flavobacteriia</taxon>
        <taxon>Flavobacteriales</taxon>
        <taxon>Flavobacteriaceae</taxon>
        <taxon>Psychroflexus</taxon>
    </lineage>
</organism>
<feature type="compositionally biased region" description="Basic residues" evidence="2">
    <location>
        <begin position="1"/>
        <end position="13"/>
    </location>
</feature>
<proteinExistence type="predicted"/>
<evidence type="ECO:0000256" key="1">
    <source>
        <dbReference type="PROSITE-ProRule" id="PRU00339"/>
    </source>
</evidence>
<feature type="repeat" description="TPR" evidence="1">
    <location>
        <begin position="169"/>
        <end position="202"/>
    </location>
</feature>
<keyword evidence="3" id="KW-1133">Transmembrane helix</keyword>
<keyword evidence="3" id="KW-0472">Membrane</keyword>
<dbReference type="EMBL" id="BMGL01000012">
    <property type="protein sequence ID" value="GGE19507.1"/>
    <property type="molecule type" value="Genomic_DNA"/>
</dbReference>
<evidence type="ECO:0000256" key="2">
    <source>
        <dbReference type="SAM" id="MobiDB-lite"/>
    </source>
</evidence>
<sequence>MATYKKRGYKPKNKKEQEELIQEESTTAEVFDSLDESASKTEAFISKNQNVILSVIVLITVVVLGYLGYQNFILGPKEKEAAAEMHQAQVFFDNAINATGTAQDSIFKLAINGGNAKPGFVAVADNFSGTKTAALANYYAGISYLNIGEYQKAIDHLDRFNLNDEVIAPMAKGALGDAFLQINQPKEALGYFESAISLSKNSFTTPKYLLKAAITALEIKEPAKALGYLERINEEFPEATEARQAKALTGKAEGLM</sequence>
<dbReference type="InterPro" id="IPR011990">
    <property type="entry name" value="TPR-like_helical_dom_sf"/>
</dbReference>
<dbReference type="SUPFAM" id="SSF48452">
    <property type="entry name" value="TPR-like"/>
    <property type="match status" value="1"/>
</dbReference>
<name>A0A917A031_9FLAO</name>
<dbReference type="Pfam" id="PF13174">
    <property type="entry name" value="TPR_6"/>
    <property type="match status" value="2"/>
</dbReference>
<dbReference type="Gene3D" id="1.25.40.10">
    <property type="entry name" value="Tetratricopeptide repeat domain"/>
    <property type="match status" value="1"/>
</dbReference>
<feature type="transmembrane region" description="Helical" evidence="3">
    <location>
        <begin position="50"/>
        <end position="69"/>
    </location>
</feature>
<feature type="region of interest" description="Disordered" evidence="2">
    <location>
        <begin position="1"/>
        <end position="21"/>
    </location>
</feature>
<keyword evidence="5" id="KW-1185">Reference proteome</keyword>
<dbReference type="Proteomes" id="UP000599688">
    <property type="component" value="Unassembled WGS sequence"/>
</dbReference>
<reference evidence="4 5" key="1">
    <citation type="journal article" date="2014" name="Int. J. Syst. Evol. Microbiol.">
        <title>Complete genome sequence of Corynebacterium casei LMG S-19264T (=DSM 44701T), isolated from a smear-ripened cheese.</title>
        <authorList>
            <consortium name="US DOE Joint Genome Institute (JGI-PGF)"/>
            <person name="Walter F."/>
            <person name="Albersmeier A."/>
            <person name="Kalinowski J."/>
            <person name="Ruckert C."/>
        </authorList>
    </citation>
    <scope>NUCLEOTIDE SEQUENCE [LARGE SCALE GENOMIC DNA]</scope>
    <source>
        <strain evidence="4 5">CGMCC 1.12925</strain>
    </source>
</reference>
<dbReference type="RefSeq" id="WP_188406794.1">
    <property type="nucleotide sequence ID" value="NZ_BMGL01000012.1"/>
</dbReference>